<keyword evidence="2" id="KW-1185">Reference proteome</keyword>
<dbReference type="EMBL" id="JAIQCV010000004">
    <property type="protein sequence ID" value="KAH1108399.1"/>
    <property type="molecule type" value="Genomic_DNA"/>
</dbReference>
<evidence type="ECO:0000313" key="1">
    <source>
        <dbReference type="EMBL" id="KAH1108399.1"/>
    </source>
</evidence>
<organism evidence="1 2">
    <name type="scientific">Gossypium stocksii</name>
    <dbReference type="NCBI Taxonomy" id="47602"/>
    <lineage>
        <taxon>Eukaryota</taxon>
        <taxon>Viridiplantae</taxon>
        <taxon>Streptophyta</taxon>
        <taxon>Embryophyta</taxon>
        <taxon>Tracheophyta</taxon>
        <taxon>Spermatophyta</taxon>
        <taxon>Magnoliopsida</taxon>
        <taxon>eudicotyledons</taxon>
        <taxon>Gunneridae</taxon>
        <taxon>Pentapetalae</taxon>
        <taxon>rosids</taxon>
        <taxon>malvids</taxon>
        <taxon>Malvales</taxon>
        <taxon>Malvaceae</taxon>
        <taxon>Malvoideae</taxon>
        <taxon>Gossypium</taxon>
    </lineage>
</organism>
<sequence length="86" mass="9651">MDGEIGQPHLPAIAIEQVRLLSVGYADNYIFLQLVVSTFIKAADAVAAATDMLSWTYNVKSQATACSYNFAPRFLFSFVGVYYYYY</sequence>
<evidence type="ECO:0000313" key="2">
    <source>
        <dbReference type="Proteomes" id="UP000828251"/>
    </source>
</evidence>
<protein>
    <submittedName>
        <fullName evidence="1">Uncharacterized protein</fullName>
    </submittedName>
</protein>
<proteinExistence type="predicted"/>
<dbReference type="Proteomes" id="UP000828251">
    <property type="component" value="Unassembled WGS sequence"/>
</dbReference>
<comment type="caution">
    <text evidence="1">The sequence shown here is derived from an EMBL/GenBank/DDBJ whole genome shotgun (WGS) entry which is preliminary data.</text>
</comment>
<gene>
    <name evidence="1" type="ORF">J1N35_012167</name>
</gene>
<accession>A0A9D3W3E0</accession>
<dbReference type="AlphaFoldDB" id="A0A9D3W3E0"/>
<name>A0A9D3W3E0_9ROSI</name>
<reference evidence="1 2" key="1">
    <citation type="journal article" date="2021" name="Plant Biotechnol. J.">
        <title>Multi-omics assisted identification of the key and species-specific regulatory components of drought-tolerant mechanisms in Gossypium stocksii.</title>
        <authorList>
            <person name="Yu D."/>
            <person name="Ke L."/>
            <person name="Zhang D."/>
            <person name="Wu Y."/>
            <person name="Sun Y."/>
            <person name="Mei J."/>
            <person name="Sun J."/>
            <person name="Sun Y."/>
        </authorList>
    </citation>
    <scope>NUCLEOTIDE SEQUENCE [LARGE SCALE GENOMIC DNA]</scope>
    <source>
        <strain evidence="2">cv. E1</strain>
        <tissue evidence="1">Leaf</tissue>
    </source>
</reference>